<dbReference type="InterPro" id="IPR015943">
    <property type="entry name" value="WD40/YVTN_repeat-like_dom_sf"/>
</dbReference>
<comment type="subcellular location">
    <subcellularLocation>
        <location evidence="1">Cytoplasm</location>
        <location evidence="1">Cytoskeleton</location>
        <location evidence="1">Cilium basal body</location>
    </subcellularLocation>
</comment>
<keyword evidence="6" id="KW-0969">Cilium</keyword>
<evidence type="ECO:0000259" key="10">
    <source>
        <dbReference type="Pfam" id="PF23387"/>
    </source>
</evidence>
<dbReference type="Gene3D" id="1.25.40.470">
    <property type="match status" value="1"/>
</dbReference>
<dbReference type="InterPro" id="IPR011990">
    <property type="entry name" value="TPR-like_helical_dom_sf"/>
</dbReference>
<dbReference type="GO" id="GO:0097730">
    <property type="term" value="C:non-motile cilium"/>
    <property type="evidence" value="ECO:0007669"/>
    <property type="project" value="TreeGrafter"/>
</dbReference>
<evidence type="ECO:0000256" key="3">
    <source>
        <dbReference type="ARBA" id="ARBA00022574"/>
    </source>
</evidence>
<dbReference type="GO" id="GO:0061512">
    <property type="term" value="P:protein localization to cilium"/>
    <property type="evidence" value="ECO:0007669"/>
    <property type="project" value="TreeGrafter"/>
</dbReference>
<evidence type="ECO:0000259" key="13">
    <source>
        <dbReference type="Pfam" id="PF25768"/>
    </source>
</evidence>
<evidence type="ECO:0000256" key="6">
    <source>
        <dbReference type="ARBA" id="ARBA00023069"/>
    </source>
</evidence>
<feature type="domain" description="IFT121 second beta-propeller" evidence="11">
    <location>
        <begin position="359"/>
        <end position="688"/>
    </location>
</feature>
<dbReference type="Pfam" id="PF25170">
    <property type="entry name" value="TPR_WDR35"/>
    <property type="match status" value="1"/>
</dbReference>
<dbReference type="Gene3D" id="2.130.10.10">
    <property type="entry name" value="YVTN repeat-like/Quinoprotein amine dehydrogenase"/>
    <property type="match status" value="1"/>
</dbReference>
<dbReference type="PANTHER" id="PTHR12764">
    <property type="entry name" value="WD REPEAT DOMAIN-RELATED"/>
    <property type="match status" value="1"/>
</dbReference>
<evidence type="ECO:0000259" key="12">
    <source>
        <dbReference type="Pfam" id="PF24797"/>
    </source>
</evidence>
<evidence type="ECO:0000256" key="5">
    <source>
        <dbReference type="ARBA" id="ARBA00022794"/>
    </source>
</evidence>
<dbReference type="InterPro" id="IPR001680">
    <property type="entry name" value="WD40_rpt"/>
</dbReference>
<evidence type="ECO:0000259" key="9">
    <source>
        <dbReference type="Pfam" id="PF23145"/>
    </source>
</evidence>
<dbReference type="Pfam" id="PF23145">
    <property type="entry name" value="Zf_2nd_IFT121"/>
    <property type="match status" value="1"/>
</dbReference>
<dbReference type="PIRSF" id="PIRSF037536">
    <property type="entry name" value="WD_repeat_p35"/>
    <property type="match status" value="1"/>
</dbReference>
<dbReference type="InterPro" id="IPR057361">
    <property type="entry name" value="TPR_WDR35"/>
</dbReference>
<dbReference type="InterPro" id="IPR056158">
    <property type="entry name" value="Beta-prop_IFT121_2nd"/>
</dbReference>
<dbReference type="GO" id="GO:0035721">
    <property type="term" value="P:intraciliary retrograde transport"/>
    <property type="evidence" value="ECO:0007669"/>
    <property type="project" value="TreeGrafter"/>
</dbReference>
<dbReference type="PANTHER" id="PTHR12764:SF5">
    <property type="entry name" value="LD29485P"/>
    <property type="match status" value="1"/>
</dbReference>
<dbReference type="InterPro" id="IPR057979">
    <property type="entry name" value="TPR_IFT121"/>
</dbReference>
<evidence type="ECO:0000313" key="14">
    <source>
        <dbReference type="EMBL" id="KAL0485363.1"/>
    </source>
</evidence>
<dbReference type="GO" id="GO:1905515">
    <property type="term" value="P:non-motile cilium assembly"/>
    <property type="evidence" value="ECO:0007669"/>
    <property type="project" value="TreeGrafter"/>
</dbReference>
<dbReference type="Pfam" id="PF25768">
    <property type="entry name" value="TPR_IFT121"/>
    <property type="match status" value="1"/>
</dbReference>
<feature type="domain" description="IFT121-like zinc finger" evidence="9">
    <location>
        <begin position="1165"/>
        <end position="1205"/>
    </location>
</feature>
<dbReference type="Pfam" id="PF24797">
    <property type="entry name" value="Beta-prop_WDR35_TULP_N"/>
    <property type="match status" value="1"/>
</dbReference>
<evidence type="ECO:0000256" key="2">
    <source>
        <dbReference type="ARBA" id="ARBA00022490"/>
    </source>
</evidence>
<accession>A0AAW2Z8S9</accession>
<dbReference type="Pfam" id="PF23387">
    <property type="entry name" value="TPR_IFT80_172"/>
    <property type="match status" value="1"/>
</dbReference>
<name>A0AAW2Z8S9_9EUKA</name>
<keyword evidence="4" id="KW-0677">Repeat</keyword>
<dbReference type="SUPFAM" id="SSF50978">
    <property type="entry name" value="WD40 repeat-like"/>
    <property type="match status" value="2"/>
</dbReference>
<keyword evidence="7" id="KW-0206">Cytoskeleton</keyword>
<dbReference type="SUPFAM" id="SSF48452">
    <property type="entry name" value="TPR-like"/>
    <property type="match status" value="1"/>
</dbReference>
<dbReference type="InterPro" id="IPR056170">
    <property type="entry name" value="Znf_IFT121-like"/>
</dbReference>
<gene>
    <name evidence="14" type="ORF">AKO1_002985</name>
</gene>
<dbReference type="Pfam" id="PF23390">
    <property type="entry name" value="Beta-prop_WDR35_2nd"/>
    <property type="match status" value="1"/>
</dbReference>
<keyword evidence="2" id="KW-0963">Cytoplasm</keyword>
<dbReference type="SMART" id="SM00320">
    <property type="entry name" value="WD40"/>
    <property type="match status" value="3"/>
</dbReference>
<dbReference type="InterPro" id="IPR056159">
    <property type="entry name" value="Beta-prop_IFT121_TULP_N"/>
</dbReference>
<dbReference type="EMBL" id="JAOPGA020001130">
    <property type="protein sequence ID" value="KAL0485363.1"/>
    <property type="molecule type" value="Genomic_DNA"/>
</dbReference>
<feature type="domain" description="IFT80/172/WDR35 TPR" evidence="10">
    <location>
        <begin position="719"/>
        <end position="808"/>
    </location>
</feature>
<dbReference type="InterPro" id="IPR056157">
    <property type="entry name" value="TPR_IFT80_172_dom"/>
</dbReference>
<feature type="domain" description="IFT121/TULP4 N-terminal" evidence="12">
    <location>
        <begin position="1"/>
        <end position="354"/>
    </location>
</feature>
<evidence type="ECO:0000313" key="15">
    <source>
        <dbReference type="Proteomes" id="UP001431209"/>
    </source>
</evidence>
<evidence type="ECO:0000256" key="8">
    <source>
        <dbReference type="ARBA" id="ARBA00023273"/>
    </source>
</evidence>
<protein>
    <submittedName>
        <fullName evidence="14">WD repeat-containing protein</fullName>
    </submittedName>
</protein>
<dbReference type="GO" id="GO:0030991">
    <property type="term" value="C:intraciliary transport particle A"/>
    <property type="evidence" value="ECO:0007669"/>
    <property type="project" value="TreeGrafter"/>
</dbReference>
<keyword evidence="15" id="KW-1185">Reference proteome</keyword>
<keyword evidence="3" id="KW-0853">WD repeat</keyword>
<keyword evidence="5" id="KW-0970">Cilium biogenesis/degradation</keyword>
<proteinExistence type="predicted"/>
<sequence length="1207" mass="137318">MWIYLSKKIAIPKDQKLYCVSWNGEQGWIACGGDGLLKVLKLESIDDGKQQKGIAAPNNLTMNQTLEGHHKAKVQVVCWNDCYRKLTSSDDKGRIVVWQLYKGTWHEEMVNARNKSVVKDMKWTADGMKICIIYEDGAVIVGSVDGSRLWGKDLKTALSRCEWSPDGKFLLFGSMKGNIHIFDSKSGSRLMSMKITCISDLPNPSLELSSQPNAQQPAGEQDILVGIVWYNGIKGYADPNSPSLAVCYINGWCQLMRSEVDENPVLLDTGMTISQAQWNSNGTILAIAGSQEQPVANEPEVKSPSSIVQFYTPYGHHLKSLKVPGTNISSLSWEGTGLRIALAVDVFVYFANVRPDYKWAYFNKTLAYCFTKVERPEHCVVFWNTKTGEKNVKYIKRLISIRGHGDFCVIATKTDGANDTKYALIMCNSIGSPVESKYIPIEPIYLAMTECHVIIASDKSIMIWQYKAQYSKQSDFSMAMNSALRTKEEIEYIFDIDDVNIKPVSSTQDKLKLNFKSADTTDTICAIYAHNESLFVARVSGLVHQYSTLPNVQLISKFILKCRPQMISASCDSKKISVIDINGIFSLHKLNTSTQLARKKKLPVTEVESLNVERKEVWDMRWSEDNPDLFAIMEKTKMYTFRGVTPEEPVMSSAYICDFNNLMIKAVLLDEIMMAPDKPSRDHVLKYETRSLRDTKEILRSVSIDDALVFIKDNPHPRLWKLLATASLEKLDFNIAYKAFIQCADYQGVQFVKRIRELDDRNKQLAEVAAHFKKTDEAEKIYTNIDRKDLAIEMRMQAGDWFGVLQLLRDGTGDDTQLATVHDKIGEYYADRQQWTKALQHYKKSDNFEKLIQIYYLVEDFKSLEKLIDTLPERSNLLVNIGDQFVSVGICEHAVTAYLKAGETKSAIDCCVELNQWDRAVQLAEKYNVKEIEDILYKYANHLVDKNKIPEAIELYQKANRNTESAKLLTKVAREVGRVKLQPMKAKMLYVMAALEIETNKKRLLDQNGESKSTASALQGLMQHDSSTGFDKNLDNSWHGAEAYHYYMLAQRQLSEENLVDALNTSLRLTEYEDVLGARELYSVLALTGYFAHDFKTCSRAFMKLETLQGSDEDKIKFQSLAVDIFTKYPPRREDQSPKNECPQCKCEASDYESHCSHCGTPFYGCVVTGRNIFVNEFWRCNSCKHRAFDHVVYKYKNCPMCHAERS</sequence>
<dbReference type="AlphaFoldDB" id="A0AAW2Z8S9"/>
<evidence type="ECO:0000259" key="11">
    <source>
        <dbReference type="Pfam" id="PF23390"/>
    </source>
</evidence>
<evidence type="ECO:0000256" key="7">
    <source>
        <dbReference type="ARBA" id="ARBA00023212"/>
    </source>
</evidence>
<dbReference type="Proteomes" id="UP001431209">
    <property type="component" value="Unassembled WGS sequence"/>
</dbReference>
<dbReference type="FunFam" id="1.25.40.470:FF:000004">
    <property type="entry name" value="WD repeat-containing protein 35"/>
    <property type="match status" value="1"/>
</dbReference>
<dbReference type="InterPro" id="IPR039857">
    <property type="entry name" value="Ift122/121"/>
</dbReference>
<comment type="caution">
    <text evidence="14">The sequence shown here is derived from an EMBL/GenBank/DDBJ whole genome shotgun (WGS) entry which is preliminary data.</text>
</comment>
<keyword evidence="8" id="KW-0966">Cell projection</keyword>
<dbReference type="InterPro" id="IPR036322">
    <property type="entry name" value="WD40_repeat_dom_sf"/>
</dbReference>
<dbReference type="InterPro" id="IPR017233">
    <property type="entry name" value="WDR35"/>
</dbReference>
<reference evidence="14 15" key="1">
    <citation type="submission" date="2024-03" db="EMBL/GenBank/DDBJ databases">
        <title>The Acrasis kona genome and developmental transcriptomes reveal deep origins of eukaryotic multicellular pathways.</title>
        <authorList>
            <person name="Sheikh S."/>
            <person name="Fu C.-J."/>
            <person name="Brown M.W."/>
            <person name="Baldauf S.L."/>
        </authorList>
    </citation>
    <scope>NUCLEOTIDE SEQUENCE [LARGE SCALE GENOMIC DNA]</scope>
    <source>
        <strain evidence="14 15">ATCC MYA-3509</strain>
    </source>
</reference>
<evidence type="ECO:0000256" key="1">
    <source>
        <dbReference type="ARBA" id="ARBA00004120"/>
    </source>
</evidence>
<organism evidence="14 15">
    <name type="scientific">Acrasis kona</name>
    <dbReference type="NCBI Taxonomy" id="1008807"/>
    <lineage>
        <taxon>Eukaryota</taxon>
        <taxon>Discoba</taxon>
        <taxon>Heterolobosea</taxon>
        <taxon>Tetramitia</taxon>
        <taxon>Eutetramitia</taxon>
        <taxon>Acrasidae</taxon>
        <taxon>Acrasis</taxon>
    </lineage>
</organism>
<feature type="domain" description="IFT121-like TPR repeats" evidence="13">
    <location>
        <begin position="1035"/>
        <end position="1132"/>
    </location>
</feature>
<evidence type="ECO:0000256" key="4">
    <source>
        <dbReference type="ARBA" id="ARBA00022737"/>
    </source>
</evidence>